<dbReference type="Proteomes" id="UP000287188">
    <property type="component" value="Unassembled WGS sequence"/>
</dbReference>
<dbReference type="Pfam" id="PF12161">
    <property type="entry name" value="HsdM_N"/>
    <property type="match status" value="1"/>
</dbReference>
<sequence>MLTDPKLRSQVDALWDKLWTGGLSNPLDAIEQLSYLIFLKRLDDEENRQEKLARLRDENYAARIPEEMRWRYWSKLTGSNVLQHLRDKVFPWFRQLGNSERVQNAAGVFPDNETETLQEKKNSFELYMQNAEFKINKASLLIEACNLIDQMQISAQNQDVQGDLYEYLLSKLSTAGRNGQFRTPATLFV</sequence>
<evidence type="ECO:0000256" key="1">
    <source>
        <dbReference type="ARBA" id="ARBA00006594"/>
    </source>
</evidence>
<dbReference type="EMBL" id="BIFS01000001">
    <property type="protein sequence ID" value="GCE16753.1"/>
    <property type="molecule type" value="Genomic_DNA"/>
</dbReference>
<evidence type="ECO:0000313" key="10">
    <source>
        <dbReference type="Proteomes" id="UP000287188"/>
    </source>
</evidence>
<dbReference type="InterPro" id="IPR022749">
    <property type="entry name" value="D12N6_MeTrfase_N"/>
</dbReference>
<dbReference type="GO" id="GO:0009007">
    <property type="term" value="F:site-specific DNA-methyltransferase (adenine-specific) activity"/>
    <property type="evidence" value="ECO:0007669"/>
    <property type="project" value="UniProtKB-EC"/>
</dbReference>
<dbReference type="PANTHER" id="PTHR42933:SF3">
    <property type="entry name" value="TYPE I RESTRICTION ENZYME MJAVIII METHYLASE SUBUNIT"/>
    <property type="match status" value="1"/>
</dbReference>
<keyword evidence="5" id="KW-0949">S-adenosyl-L-methionine</keyword>
<accession>A0A402ACD1</accession>
<keyword evidence="4" id="KW-0808">Transferase</keyword>
<dbReference type="InterPro" id="IPR029063">
    <property type="entry name" value="SAM-dependent_MTases_sf"/>
</dbReference>
<proteinExistence type="inferred from homology"/>
<dbReference type="GO" id="GO:0032259">
    <property type="term" value="P:methylation"/>
    <property type="evidence" value="ECO:0007669"/>
    <property type="project" value="UniProtKB-KW"/>
</dbReference>
<dbReference type="Gene3D" id="1.20.1260.30">
    <property type="match status" value="1"/>
</dbReference>
<name>A0A402ACD1_9CHLR</name>
<comment type="catalytic activity">
    <reaction evidence="7">
        <text>a 2'-deoxyadenosine in DNA + S-adenosyl-L-methionine = an N(6)-methyl-2'-deoxyadenosine in DNA + S-adenosyl-L-homocysteine + H(+)</text>
        <dbReference type="Rhea" id="RHEA:15197"/>
        <dbReference type="Rhea" id="RHEA-COMP:12418"/>
        <dbReference type="Rhea" id="RHEA-COMP:12419"/>
        <dbReference type="ChEBI" id="CHEBI:15378"/>
        <dbReference type="ChEBI" id="CHEBI:57856"/>
        <dbReference type="ChEBI" id="CHEBI:59789"/>
        <dbReference type="ChEBI" id="CHEBI:90615"/>
        <dbReference type="ChEBI" id="CHEBI:90616"/>
        <dbReference type="EC" id="2.1.1.72"/>
    </reaction>
</comment>
<evidence type="ECO:0000256" key="6">
    <source>
        <dbReference type="ARBA" id="ARBA00022747"/>
    </source>
</evidence>
<protein>
    <recommendedName>
        <fullName evidence="2">site-specific DNA-methyltransferase (adenine-specific)</fullName>
        <ecNumber evidence="2">2.1.1.72</ecNumber>
    </recommendedName>
</protein>
<keyword evidence="6" id="KW-0680">Restriction system</keyword>
<keyword evidence="10" id="KW-1185">Reference proteome</keyword>
<dbReference type="SUPFAM" id="SSF53335">
    <property type="entry name" value="S-adenosyl-L-methionine-dependent methyltransferases"/>
    <property type="match status" value="1"/>
</dbReference>
<feature type="domain" description="N6 adenine-specific DNA methyltransferase N-terminal" evidence="8">
    <location>
        <begin position="7"/>
        <end position="121"/>
    </location>
</feature>
<dbReference type="GO" id="GO:0009307">
    <property type="term" value="P:DNA restriction-modification system"/>
    <property type="evidence" value="ECO:0007669"/>
    <property type="project" value="UniProtKB-KW"/>
</dbReference>
<comment type="caution">
    <text evidence="9">The sequence shown here is derived from an EMBL/GenBank/DDBJ whole genome shotgun (WGS) entry which is preliminary data.</text>
</comment>
<evidence type="ECO:0000256" key="3">
    <source>
        <dbReference type="ARBA" id="ARBA00022603"/>
    </source>
</evidence>
<evidence type="ECO:0000256" key="7">
    <source>
        <dbReference type="ARBA" id="ARBA00047942"/>
    </source>
</evidence>
<dbReference type="RefSeq" id="WP_218031681.1">
    <property type="nucleotide sequence ID" value="NZ_BIFS01000001.1"/>
</dbReference>
<evidence type="ECO:0000256" key="2">
    <source>
        <dbReference type="ARBA" id="ARBA00011900"/>
    </source>
</evidence>
<gene>
    <name evidence="9" type="ORF">KDK_05530</name>
</gene>
<reference evidence="10" key="1">
    <citation type="submission" date="2018-12" db="EMBL/GenBank/DDBJ databases">
        <title>Tengunoibacter tsumagoiensis gen. nov., sp. nov., Dictyobacter kobayashii sp. nov., D. alpinus sp. nov., and D. joshuensis sp. nov. and description of Dictyobacteraceae fam. nov. within the order Ktedonobacterales isolated from Tengu-no-mugimeshi.</title>
        <authorList>
            <person name="Wang C.M."/>
            <person name="Zheng Y."/>
            <person name="Sakai Y."/>
            <person name="Toyoda A."/>
            <person name="Minakuchi Y."/>
            <person name="Abe K."/>
            <person name="Yokota A."/>
            <person name="Yabe S."/>
        </authorList>
    </citation>
    <scope>NUCLEOTIDE SEQUENCE [LARGE SCALE GENOMIC DNA]</scope>
    <source>
        <strain evidence="10">Uno11</strain>
    </source>
</reference>
<comment type="similarity">
    <text evidence="1">Belongs to the N(4)/N(6)-methyltransferase family.</text>
</comment>
<evidence type="ECO:0000256" key="5">
    <source>
        <dbReference type="ARBA" id="ARBA00022691"/>
    </source>
</evidence>
<organism evidence="9 10">
    <name type="scientific">Dictyobacter kobayashii</name>
    <dbReference type="NCBI Taxonomy" id="2014872"/>
    <lineage>
        <taxon>Bacteria</taxon>
        <taxon>Bacillati</taxon>
        <taxon>Chloroflexota</taxon>
        <taxon>Ktedonobacteria</taxon>
        <taxon>Ktedonobacterales</taxon>
        <taxon>Dictyobacteraceae</taxon>
        <taxon>Dictyobacter</taxon>
    </lineage>
</organism>
<dbReference type="InterPro" id="IPR038333">
    <property type="entry name" value="T1MK-like_N_sf"/>
</dbReference>
<evidence type="ECO:0000313" key="9">
    <source>
        <dbReference type="EMBL" id="GCE16753.1"/>
    </source>
</evidence>
<evidence type="ECO:0000256" key="4">
    <source>
        <dbReference type="ARBA" id="ARBA00022679"/>
    </source>
</evidence>
<dbReference type="EC" id="2.1.1.72" evidence="2"/>
<dbReference type="PANTHER" id="PTHR42933">
    <property type="entry name" value="SLR6095 PROTEIN"/>
    <property type="match status" value="1"/>
</dbReference>
<dbReference type="InterPro" id="IPR051537">
    <property type="entry name" value="DNA_Adenine_Mtase"/>
</dbReference>
<dbReference type="AlphaFoldDB" id="A0A402ACD1"/>
<keyword evidence="3" id="KW-0489">Methyltransferase</keyword>
<evidence type="ECO:0000259" key="8">
    <source>
        <dbReference type="Pfam" id="PF12161"/>
    </source>
</evidence>